<dbReference type="EMBL" id="CP001997">
    <property type="protein sequence ID" value="ADE57084.1"/>
    <property type="molecule type" value="Genomic_DNA"/>
</dbReference>
<evidence type="ECO:0000256" key="1">
    <source>
        <dbReference type="SAM" id="Coils"/>
    </source>
</evidence>
<dbReference type="GO" id="GO:0000049">
    <property type="term" value="F:tRNA binding"/>
    <property type="evidence" value="ECO:0007669"/>
    <property type="project" value="TreeGrafter"/>
</dbReference>
<dbReference type="KEGG" id="aco:Amico_0959"/>
<gene>
    <name evidence="2" type="ordered locus">Amico_0959</name>
</gene>
<feature type="coiled-coil region" evidence="1">
    <location>
        <begin position="365"/>
        <end position="399"/>
    </location>
</feature>
<dbReference type="Proteomes" id="UP000002366">
    <property type="component" value="Chromosome"/>
</dbReference>
<dbReference type="OrthoDB" id="9766163at2"/>
<dbReference type="PANTHER" id="PTHR15239">
    <property type="entry name" value="NUCLEAR EXPORT MEDIATOR FACTOR NEMF"/>
    <property type="match status" value="1"/>
</dbReference>
<reference evidence="2 3" key="1">
    <citation type="journal article" date="2010" name="Stand. Genomic Sci.">
        <title>Complete genome sequence of Aminobacterium colombiense type strain (ALA-1).</title>
        <authorList>
            <person name="Chertkov O."/>
            <person name="Sikorski J."/>
            <person name="Brambilla E."/>
            <person name="Lapidus A."/>
            <person name="Copeland A."/>
            <person name="Glavina Del Rio T."/>
            <person name="Nolan M."/>
            <person name="Lucas S."/>
            <person name="Tice H."/>
            <person name="Cheng J.F."/>
            <person name="Han C."/>
            <person name="Detter J.C."/>
            <person name="Bruce D."/>
            <person name="Tapia R."/>
            <person name="Goodwin L."/>
            <person name="Pitluck S."/>
            <person name="Liolios K."/>
            <person name="Ivanova N."/>
            <person name="Mavromatis K."/>
            <person name="Ovchinnikova G."/>
            <person name="Pati A."/>
            <person name="Chen A."/>
            <person name="Palaniappan K."/>
            <person name="Land M."/>
            <person name="Hauser L."/>
            <person name="Chang Y.J."/>
            <person name="Jeffries C.D."/>
            <person name="Spring S."/>
            <person name="Rohde M."/>
            <person name="Goker M."/>
            <person name="Bristow J."/>
            <person name="Eisen J.A."/>
            <person name="Markowitz V."/>
            <person name="Hugenholtz P."/>
            <person name="Kyrpides N.C."/>
            <person name="Klenk H.P."/>
        </authorList>
    </citation>
    <scope>NUCLEOTIDE SEQUENCE [LARGE SCALE GENOMIC DNA]</scope>
    <source>
        <strain evidence="3">DSM 12261 / ALA-1</strain>
    </source>
</reference>
<feature type="coiled-coil region" evidence="1">
    <location>
        <begin position="280"/>
        <end position="307"/>
    </location>
</feature>
<dbReference type="Pfam" id="PF05833">
    <property type="entry name" value="NFACT_N"/>
    <property type="match status" value="1"/>
</dbReference>
<evidence type="ECO:0000313" key="2">
    <source>
        <dbReference type="EMBL" id="ADE57084.1"/>
    </source>
</evidence>
<dbReference type="GO" id="GO:1990112">
    <property type="term" value="C:RQC complex"/>
    <property type="evidence" value="ECO:0007669"/>
    <property type="project" value="TreeGrafter"/>
</dbReference>
<dbReference type="AlphaFoldDB" id="D5EEV2"/>
<dbReference type="HOGENOM" id="CLU_022481_2_1_0"/>
<sequence>MIYGAEFVHQWAEELDEILSGQRLFRVEGAENWLAMRFSSIPLSLFISWHPQSSGCCLLSENELDQVKRFSDGKHRFVDALKSHVVKGEVTAVKQVDYDRIIALNFSRKVGAGFDVERTLILEFMDRNSNIILLDENKVIIDCVKHIHPEINRYRTIVPSHPYVTPPPLQGPSPLELSPEASLEDMMQVKGIGRGLRSYMKDYWHHLSPFEWAVNIRKIYEETKPSKGLIQKHNSYITIFPLSLEDMASVGENKALIASKMFVVDPFIRDRSERIKKETMKIVKREIKSLERHLKGVEKQKNESLKATWYRTCGELLLANLYSISSRADNVSLSGWNDEGEITVEIPLDPNRSASDNASLYFKKYKKAKGDLEEIEQNITALEGRISELEDQLEIIEELEIPSLIDTLCRDIREWLAPAKKKKGKKAKKEATRPPHLRLFYEDAILLVGLNARGNRYVTFQEASQEDIWLHVHELPGSHVVIKRPEGTKEDLEGTDLLTLAASLAAFFSKGRHSTRVQVDYTERKHVRHISGSGIAHVTYTHPETIIIDPDLWKEYFSEKEIIPEGDRL</sequence>
<evidence type="ECO:0000313" key="3">
    <source>
        <dbReference type="Proteomes" id="UP000002366"/>
    </source>
</evidence>
<protein>
    <submittedName>
        <fullName evidence="2">Fibronectin-binding A domain protein</fullName>
    </submittedName>
</protein>
<dbReference type="GO" id="GO:0072344">
    <property type="term" value="P:rescue of stalled ribosome"/>
    <property type="evidence" value="ECO:0007669"/>
    <property type="project" value="TreeGrafter"/>
</dbReference>
<dbReference type="GO" id="GO:0043023">
    <property type="term" value="F:ribosomal large subunit binding"/>
    <property type="evidence" value="ECO:0007669"/>
    <property type="project" value="TreeGrafter"/>
</dbReference>
<name>D5EEV2_AMICL</name>
<proteinExistence type="predicted"/>
<organism evidence="2 3">
    <name type="scientific">Aminobacterium colombiense (strain DSM 12261 / ALA-1)</name>
    <dbReference type="NCBI Taxonomy" id="572547"/>
    <lineage>
        <taxon>Bacteria</taxon>
        <taxon>Thermotogati</taxon>
        <taxon>Synergistota</taxon>
        <taxon>Synergistia</taxon>
        <taxon>Synergistales</taxon>
        <taxon>Aminobacteriaceae</taxon>
        <taxon>Aminobacterium</taxon>
    </lineage>
</organism>
<dbReference type="RefSeq" id="WP_013048347.1">
    <property type="nucleotide sequence ID" value="NC_014011.1"/>
</dbReference>
<dbReference type="PANTHER" id="PTHR15239:SF6">
    <property type="entry name" value="RIBOSOME QUALITY CONTROL COMPLEX SUBUNIT NEMF"/>
    <property type="match status" value="1"/>
</dbReference>
<dbReference type="eggNOG" id="COG1293">
    <property type="taxonomic scope" value="Bacteria"/>
</dbReference>
<keyword evidence="3" id="KW-1185">Reference proteome</keyword>
<keyword evidence="1" id="KW-0175">Coiled coil</keyword>
<dbReference type="InterPro" id="IPR051608">
    <property type="entry name" value="RQC_Subunit_NEMF"/>
</dbReference>
<accession>D5EEV2</accession>
<dbReference type="Gene3D" id="2.30.310.10">
    <property type="entry name" value="ibrinogen binding protein from staphylococcus aureus domain"/>
    <property type="match status" value="1"/>
</dbReference>
<dbReference type="STRING" id="572547.Amico_0959"/>